<keyword evidence="10" id="KW-0969">Cilium</keyword>
<evidence type="ECO:0000313" key="10">
    <source>
        <dbReference type="EMBL" id="BCX88646.1"/>
    </source>
</evidence>
<evidence type="ECO:0000256" key="4">
    <source>
        <dbReference type="ARBA" id="ARBA00038560"/>
    </source>
</evidence>
<feature type="domain" description="Flagellar basal body rod protein N-terminal" evidence="7">
    <location>
        <begin position="9"/>
        <end position="35"/>
    </location>
</feature>
<dbReference type="RefSeq" id="WP_286293861.1">
    <property type="nucleotide sequence ID" value="NZ_AP024718.1"/>
</dbReference>
<feature type="domain" description="Flagellar basal-body/hook protein C-terminal" evidence="8">
    <location>
        <begin position="198"/>
        <end position="242"/>
    </location>
</feature>
<dbReference type="InterPro" id="IPR053967">
    <property type="entry name" value="LlgE_F_G-like_D1"/>
</dbReference>
<comment type="subunit">
    <text evidence="4 6">The basal body constitutes a major portion of the flagellar organelle and consists of five rings (E,L,P,S, and M) mounted on a central rod. The rod consists of about 26 subunits of FlgG in the distal portion, and FlgB, FlgC and FlgF are thought to build up the proximal portion of the rod with about 6 subunits each.</text>
</comment>
<dbReference type="GO" id="GO:0071978">
    <property type="term" value="P:bacterial-type flagellum-dependent swarming motility"/>
    <property type="evidence" value="ECO:0007669"/>
    <property type="project" value="TreeGrafter"/>
</dbReference>
<dbReference type="InterPro" id="IPR010930">
    <property type="entry name" value="Flg_bb/hook_C_dom"/>
</dbReference>
<evidence type="ECO:0000256" key="2">
    <source>
        <dbReference type="ARBA" id="ARBA00009677"/>
    </source>
</evidence>
<reference evidence="11" key="1">
    <citation type="journal article" date="2024" name="Int. J. Syst. Evol. Microbiol.">
        <title>Methylomarinovum tepidoasis sp. nov., a moderately thermophilic methanotroph of the family Methylothermaceae isolated from a deep-sea hydrothermal field.</title>
        <authorList>
            <person name="Hirayama H."/>
            <person name="Takaki Y."/>
            <person name="Abe M."/>
            <person name="Miyazaki M."/>
            <person name="Uematsu K."/>
            <person name="Matsui Y."/>
            <person name="Takai K."/>
        </authorList>
    </citation>
    <scope>NUCLEOTIDE SEQUENCE [LARGE SCALE GENOMIC DNA]</scope>
    <source>
        <strain evidence="11">IN45</strain>
    </source>
</reference>
<dbReference type="NCBIfam" id="TIGR03506">
    <property type="entry name" value="FlgEFG_subfam"/>
    <property type="match status" value="1"/>
</dbReference>
<dbReference type="Pfam" id="PF00460">
    <property type="entry name" value="Flg_bb_rod"/>
    <property type="match status" value="1"/>
</dbReference>
<name>A0AAU9C9T2_9GAMM</name>
<evidence type="ECO:0000256" key="6">
    <source>
        <dbReference type="RuleBase" id="RU362116"/>
    </source>
</evidence>
<dbReference type="InterPro" id="IPR037925">
    <property type="entry name" value="FlgE/F/G-like"/>
</dbReference>
<evidence type="ECO:0000256" key="3">
    <source>
        <dbReference type="ARBA" id="ARBA00023143"/>
    </source>
</evidence>
<proteinExistence type="inferred from homology"/>
<dbReference type="Pfam" id="PF06429">
    <property type="entry name" value="Flg_bbr_C"/>
    <property type="match status" value="1"/>
</dbReference>
<dbReference type="EMBL" id="AP024718">
    <property type="protein sequence ID" value="BCX88646.1"/>
    <property type="molecule type" value="Genomic_DNA"/>
</dbReference>
<dbReference type="KEGG" id="meiy:MIN45_P1015"/>
<dbReference type="GO" id="GO:0030694">
    <property type="term" value="C:bacterial-type flagellum basal body, rod"/>
    <property type="evidence" value="ECO:0007669"/>
    <property type="project" value="UniProtKB-UniRule"/>
</dbReference>
<gene>
    <name evidence="10" type="ORF">MIN45_P1015</name>
</gene>
<keyword evidence="3 6" id="KW-0975">Bacterial flagellum</keyword>
<organism evidence="10 11">
    <name type="scientific">Methylomarinovum tepidoasis</name>
    <dbReference type="NCBI Taxonomy" id="2840183"/>
    <lineage>
        <taxon>Bacteria</taxon>
        <taxon>Pseudomonadati</taxon>
        <taxon>Pseudomonadota</taxon>
        <taxon>Gammaproteobacteria</taxon>
        <taxon>Methylococcales</taxon>
        <taxon>Methylothermaceae</taxon>
        <taxon>Methylomarinovum</taxon>
    </lineage>
</organism>
<accession>A0AAU9C9T2</accession>
<dbReference type="SUPFAM" id="SSF117143">
    <property type="entry name" value="Flagellar hook protein flgE"/>
    <property type="match status" value="1"/>
</dbReference>
<dbReference type="Proteomes" id="UP001321450">
    <property type="component" value="Chromosome"/>
</dbReference>
<evidence type="ECO:0000256" key="1">
    <source>
        <dbReference type="ARBA" id="ARBA00004117"/>
    </source>
</evidence>
<dbReference type="InterPro" id="IPR001444">
    <property type="entry name" value="Flag_bb_rod_N"/>
</dbReference>
<sequence length="246" mass="26198">MDRSLFVVMSGARETLRAQASVSNNLANVNTTGFKQDLEQFRSMPVFGPGYPSRVYALNERPATDFDPGPIRSTGRELDVAVKGDGWIAVQAADGSEAYTRRGDLRITPEGLLQTGDGHPVLGDNGPIAIPPAQKVDIGSDGTISIVPLGEKPDVLAVVDRIKLVRAAPEQLEKGEDGLIRLKSGQPAEADAGITLVSGALEGSNVSSVAALVDMIELSRRYELQVKMMKTAEDDADTAAQLLRMV</sequence>
<evidence type="ECO:0000259" key="8">
    <source>
        <dbReference type="Pfam" id="PF06429"/>
    </source>
</evidence>
<keyword evidence="10" id="KW-0282">Flagellum</keyword>
<evidence type="ECO:0000259" key="7">
    <source>
        <dbReference type="Pfam" id="PF00460"/>
    </source>
</evidence>
<dbReference type="NCBIfam" id="NF009280">
    <property type="entry name" value="PRK12640.1"/>
    <property type="match status" value="1"/>
</dbReference>
<comment type="similarity">
    <text evidence="2 6">Belongs to the flagella basal body rod proteins family.</text>
</comment>
<dbReference type="PANTHER" id="PTHR30435:SF18">
    <property type="entry name" value="FLAGELLAR BASAL-BODY ROD PROTEIN FLGF"/>
    <property type="match status" value="1"/>
</dbReference>
<evidence type="ECO:0000313" key="11">
    <source>
        <dbReference type="Proteomes" id="UP001321450"/>
    </source>
</evidence>
<dbReference type="InterPro" id="IPR020013">
    <property type="entry name" value="Flagellar_FlgE/F/G"/>
</dbReference>
<evidence type="ECO:0000259" key="9">
    <source>
        <dbReference type="Pfam" id="PF22692"/>
    </source>
</evidence>
<protein>
    <recommendedName>
        <fullName evidence="5 6">Flagellar basal-body rod protein FlgF</fullName>
    </recommendedName>
</protein>
<dbReference type="PANTHER" id="PTHR30435">
    <property type="entry name" value="FLAGELLAR PROTEIN"/>
    <property type="match status" value="1"/>
</dbReference>
<dbReference type="Pfam" id="PF22692">
    <property type="entry name" value="LlgE_F_G_D1"/>
    <property type="match status" value="1"/>
</dbReference>
<evidence type="ECO:0000256" key="5">
    <source>
        <dbReference type="ARBA" id="ARBA00040228"/>
    </source>
</evidence>
<comment type="subcellular location">
    <subcellularLocation>
        <location evidence="1 6">Bacterial flagellum basal body</location>
    </subcellularLocation>
</comment>
<dbReference type="InterPro" id="IPR012836">
    <property type="entry name" value="FlgF"/>
</dbReference>
<feature type="domain" description="Flagellar hook protein FlgE/F/G-like D1" evidence="9">
    <location>
        <begin position="81"/>
        <end position="145"/>
    </location>
</feature>
<dbReference type="AlphaFoldDB" id="A0AAU9C9T2"/>
<keyword evidence="10" id="KW-0966">Cell projection</keyword>
<dbReference type="NCBIfam" id="TIGR02490">
    <property type="entry name" value="flgF"/>
    <property type="match status" value="1"/>
</dbReference>
<keyword evidence="11" id="KW-1185">Reference proteome</keyword>